<dbReference type="SUPFAM" id="SSF53254">
    <property type="entry name" value="Phosphoglycerate mutase-like"/>
    <property type="match status" value="1"/>
</dbReference>
<protein>
    <submittedName>
        <fullName evidence="1">NAD(P)H-hydrate epimerase</fullName>
        <ecNumber evidence="1">5.1.99.6</ecNumber>
    </submittedName>
</protein>
<dbReference type="Proteomes" id="UP000050502">
    <property type="component" value="Unassembled WGS sequence"/>
</dbReference>
<dbReference type="InParanoid" id="A0A0M9UCN9"/>
<dbReference type="CDD" id="cd07067">
    <property type="entry name" value="HP_PGM_like"/>
    <property type="match status" value="1"/>
</dbReference>
<keyword evidence="3" id="KW-1185">Reference proteome</keyword>
<proteinExistence type="predicted"/>
<dbReference type="PANTHER" id="PTHR48100">
    <property type="entry name" value="BROAD-SPECIFICITY PHOSPHATASE YOR283W-RELATED"/>
    <property type="match status" value="1"/>
</dbReference>
<dbReference type="InterPro" id="IPR029033">
    <property type="entry name" value="His_PPase_superfam"/>
</dbReference>
<gene>
    <name evidence="1" type="ORF">ARMA_1551</name>
    <name evidence="2" type="ORF">SE16_00810</name>
</gene>
<dbReference type="PANTHER" id="PTHR48100:SF1">
    <property type="entry name" value="HISTIDINE PHOSPHATASE FAMILY PROTEIN-RELATED"/>
    <property type="match status" value="1"/>
</dbReference>
<evidence type="ECO:0000313" key="1">
    <source>
        <dbReference type="EMBL" id="GAP63128.1"/>
    </source>
</evidence>
<dbReference type="SMART" id="SM00855">
    <property type="entry name" value="PGAM"/>
    <property type="match status" value="1"/>
</dbReference>
<organism evidence="1 3">
    <name type="scientific">Ardenticatena maritima</name>
    <dbReference type="NCBI Taxonomy" id="872965"/>
    <lineage>
        <taxon>Bacteria</taxon>
        <taxon>Bacillati</taxon>
        <taxon>Chloroflexota</taxon>
        <taxon>Ardenticatenia</taxon>
        <taxon>Ardenticatenales</taxon>
        <taxon>Ardenticatenaceae</taxon>
        <taxon>Ardenticatena</taxon>
    </lineage>
</organism>
<dbReference type="EC" id="5.1.99.6" evidence="1"/>
<comment type="caution">
    <text evidence="1">The sequence shown here is derived from an EMBL/GenBank/DDBJ whole genome shotgun (WGS) entry which is preliminary data.</text>
</comment>
<reference evidence="3" key="3">
    <citation type="submission" date="2015-08" db="EMBL/GenBank/DDBJ databases">
        <title>Draft Genome Sequence of a Heterotrophic Facultative Anaerobic Bacterium Ardenticatena maritima Strain 110S.</title>
        <authorList>
            <person name="Kawaichi S."/>
            <person name="Yoshida T."/>
            <person name="Sako Y."/>
            <person name="Nakamura R."/>
        </authorList>
    </citation>
    <scope>NUCLEOTIDE SEQUENCE [LARGE SCALE GENOMIC DNA]</scope>
    <source>
        <strain evidence="3">110S</strain>
    </source>
</reference>
<dbReference type="EMBL" id="LGKN01000003">
    <property type="protein sequence ID" value="KPL89110.1"/>
    <property type="molecule type" value="Genomic_DNA"/>
</dbReference>
<evidence type="ECO:0000313" key="2">
    <source>
        <dbReference type="EMBL" id="KPL89110.1"/>
    </source>
</evidence>
<evidence type="ECO:0000313" key="4">
    <source>
        <dbReference type="Proteomes" id="UP000050502"/>
    </source>
</evidence>
<dbReference type="GO" id="GO:0016791">
    <property type="term" value="F:phosphatase activity"/>
    <property type="evidence" value="ECO:0007669"/>
    <property type="project" value="TreeGrafter"/>
</dbReference>
<dbReference type="STRING" id="872965.SE16_00810"/>
<accession>A0A0M9UCN9</accession>
<evidence type="ECO:0000313" key="3">
    <source>
        <dbReference type="Proteomes" id="UP000037784"/>
    </source>
</evidence>
<reference evidence="1 3" key="1">
    <citation type="journal article" date="2015" name="Genome Announc.">
        <title>Draft Genome Sequence of a Heterotrophic Facultative Anaerobic Thermophilic Bacterium, Ardenticatena maritima Strain 110ST.</title>
        <authorList>
            <person name="Kawaichi S."/>
            <person name="Yoshida T."/>
            <person name="Sako Y."/>
            <person name="Nakamura R."/>
        </authorList>
    </citation>
    <scope>NUCLEOTIDE SEQUENCE [LARGE SCALE GENOMIC DNA]</scope>
    <source>
        <strain evidence="1 3">110S</strain>
    </source>
</reference>
<dbReference type="EMBL" id="BBZA01000116">
    <property type="protein sequence ID" value="GAP63128.1"/>
    <property type="molecule type" value="Genomic_DNA"/>
</dbReference>
<keyword evidence="1" id="KW-0413">Isomerase</keyword>
<dbReference type="RefSeq" id="WP_054493003.1">
    <property type="nucleotide sequence ID" value="NZ_BBZA01000116.1"/>
</dbReference>
<sequence length="241" mass="27220">MNLYLIRHAESVNNARFRDADVIDLSLRDPDPALTDLGRVQAEHLARFIAHAAEPYTQHPHGRALLTHLVVSPMRRAIETAQAIARQASLPVEVWDDIHEVGGIFDSVDDQQQPLPGMTREEILALLPDAHLPPSITERGWWHQTTVETFAQAHERAQRVAERLRAYAAAHPEARLGLVSHGIFLTLLVRVLVGAPFREPLPAYFYHNNTGITRLEFIQPHEIAIHYTNFIGHLPSECLTY</sequence>
<dbReference type="OrthoDB" id="9782128at2"/>
<dbReference type="Proteomes" id="UP000037784">
    <property type="component" value="Unassembled WGS sequence"/>
</dbReference>
<dbReference type="AlphaFoldDB" id="A0A0M9UCN9"/>
<reference evidence="2 4" key="2">
    <citation type="submission" date="2015-07" db="EMBL/GenBank/DDBJ databases">
        <title>Whole genome sequence of Ardenticatena maritima DSM 23922.</title>
        <authorList>
            <person name="Hemp J."/>
            <person name="Ward L.M."/>
            <person name="Pace L.A."/>
            <person name="Fischer W.W."/>
        </authorList>
    </citation>
    <scope>NUCLEOTIDE SEQUENCE [LARGE SCALE GENOMIC DNA]</scope>
    <source>
        <strain evidence="2 4">110S</strain>
    </source>
</reference>
<dbReference type="InterPro" id="IPR013078">
    <property type="entry name" value="His_Pase_superF_clade-1"/>
</dbReference>
<dbReference type="Pfam" id="PF00300">
    <property type="entry name" value="His_Phos_1"/>
    <property type="match status" value="1"/>
</dbReference>
<dbReference type="Gene3D" id="3.40.50.1240">
    <property type="entry name" value="Phosphoglycerate mutase-like"/>
    <property type="match status" value="1"/>
</dbReference>
<dbReference type="InterPro" id="IPR050275">
    <property type="entry name" value="PGM_Phosphatase"/>
</dbReference>
<dbReference type="GO" id="GO:0005737">
    <property type="term" value="C:cytoplasm"/>
    <property type="evidence" value="ECO:0007669"/>
    <property type="project" value="TreeGrafter"/>
</dbReference>
<name>A0A0M9UCN9_9CHLR</name>
<dbReference type="GO" id="GO:0052856">
    <property type="term" value="F:NAD(P)HX epimerase activity"/>
    <property type="evidence" value="ECO:0007669"/>
    <property type="project" value="UniProtKB-EC"/>
</dbReference>